<dbReference type="AlphaFoldDB" id="A0AAN9HWA1"/>
<evidence type="ECO:0000313" key="3">
    <source>
        <dbReference type="Proteomes" id="UP001372338"/>
    </source>
</evidence>
<feature type="chain" id="PRO_5042999410" description="Stress up-regulated Nod 19 protein" evidence="1">
    <location>
        <begin position="25"/>
        <end position="392"/>
    </location>
</feature>
<evidence type="ECO:0008006" key="4">
    <source>
        <dbReference type="Google" id="ProtNLM"/>
    </source>
</evidence>
<dbReference type="Pfam" id="PF07712">
    <property type="entry name" value="SURNod19"/>
    <property type="match status" value="1"/>
</dbReference>
<accession>A0AAN9HWA1</accession>
<gene>
    <name evidence="2" type="ORF">RIF29_29897</name>
</gene>
<comment type="caution">
    <text evidence="2">The sequence shown here is derived from an EMBL/GenBank/DDBJ whole genome shotgun (WGS) entry which is preliminary data.</text>
</comment>
<proteinExistence type="predicted"/>
<feature type="signal peptide" evidence="1">
    <location>
        <begin position="1"/>
        <end position="24"/>
    </location>
</feature>
<evidence type="ECO:0000256" key="1">
    <source>
        <dbReference type="SAM" id="SignalP"/>
    </source>
</evidence>
<dbReference type="EMBL" id="JAYWIO010000006">
    <property type="protein sequence ID" value="KAK7256447.1"/>
    <property type="molecule type" value="Genomic_DNA"/>
</dbReference>
<reference evidence="2 3" key="1">
    <citation type="submission" date="2024-01" db="EMBL/GenBank/DDBJ databases">
        <title>The genomes of 5 underutilized Papilionoideae crops provide insights into root nodulation and disease resistanc.</title>
        <authorList>
            <person name="Yuan L."/>
        </authorList>
    </citation>
    <scope>NUCLEOTIDE SEQUENCE [LARGE SCALE GENOMIC DNA]</scope>
    <source>
        <strain evidence="2">ZHUSHIDOU_FW_LH</strain>
        <tissue evidence="2">Leaf</tissue>
    </source>
</reference>
<sequence length="392" mass="43472">MRFISRLCILSSAILVLQLSTVYSLDQWKSATFLSPKFEVGPGSVARKKFLDIPFPKGHIAVKSVEAEVVDEVGKPVRLHEAYLDHWSIIKYIKHMYITGGMQIGEGGRPIQQPSTIFRRNSGPCNGELLPEFWGLGSETRGTSTKLPDPFGIEVGDSSQIPYPYEEKWKLDVMVIDMRGVEDRVGCMECRCDLYNVTNNLKPNYKGGSSCCHDNSQCRVRNGFVAPKKTLQLRYTVRWVDWNHFQVPAKVYILDVTDNVGKGITHNCQVEYDIQAKVGGACADVKNGSLSIETGGYVVYAVARQHLGGLGSTLYGQDGRVLCTSTPKYGRGRNVGNEKGYIVGMSTCYPHPGSVKINNGEILTLQSKYNNSMSRTGVVGQFYVLVADRLPH</sequence>
<evidence type="ECO:0000313" key="2">
    <source>
        <dbReference type="EMBL" id="KAK7256447.1"/>
    </source>
</evidence>
<dbReference type="Proteomes" id="UP001372338">
    <property type="component" value="Unassembled WGS sequence"/>
</dbReference>
<dbReference type="PANTHER" id="PTHR33390">
    <property type="entry name" value="STRESS UP-REGULATED NOD 19 PROTEIN"/>
    <property type="match status" value="1"/>
</dbReference>
<dbReference type="InterPro" id="IPR011692">
    <property type="entry name" value="Stress_up-reg_Nod19"/>
</dbReference>
<protein>
    <recommendedName>
        <fullName evidence="4">Stress up-regulated Nod 19 protein</fullName>
    </recommendedName>
</protein>
<organism evidence="2 3">
    <name type="scientific">Crotalaria pallida</name>
    <name type="common">Smooth rattlebox</name>
    <name type="synonym">Crotalaria striata</name>
    <dbReference type="NCBI Taxonomy" id="3830"/>
    <lineage>
        <taxon>Eukaryota</taxon>
        <taxon>Viridiplantae</taxon>
        <taxon>Streptophyta</taxon>
        <taxon>Embryophyta</taxon>
        <taxon>Tracheophyta</taxon>
        <taxon>Spermatophyta</taxon>
        <taxon>Magnoliopsida</taxon>
        <taxon>eudicotyledons</taxon>
        <taxon>Gunneridae</taxon>
        <taxon>Pentapetalae</taxon>
        <taxon>rosids</taxon>
        <taxon>fabids</taxon>
        <taxon>Fabales</taxon>
        <taxon>Fabaceae</taxon>
        <taxon>Papilionoideae</taxon>
        <taxon>50 kb inversion clade</taxon>
        <taxon>genistoids sensu lato</taxon>
        <taxon>core genistoids</taxon>
        <taxon>Crotalarieae</taxon>
        <taxon>Crotalaria</taxon>
    </lineage>
</organism>
<keyword evidence="1" id="KW-0732">Signal</keyword>
<dbReference type="PANTHER" id="PTHR33390:SF4">
    <property type="entry name" value="STRESS UP-REGULATED NOD 19-RELATED"/>
    <property type="match status" value="1"/>
</dbReference>
<name>A0AAN9HWA1_CROPI</name>
<keyword evidence="3" id="KW-1185">Reference proteome</keyword>